<feature type="compositionally biased region" description="Low complexity" evidence="1">
    <location>
        <begin position="50"/>
        <end position="61"/>
    </location>
</feature>
<dbReference type="Proteomes" id="UP000523007">
    <property type="component" value="Unassembled WGS sequence"/>
</dbReference>
<organism evidence="2 3">
    <name type="scientific">Lipingzhangella halophila</name>
    <dbReference type="NCBI Taxonomy" id="1783352"/>
    <lineage>
        <taxon>Bacteria</taxon>
        <taxon>Bacillati</taxon>
        <taxon>Actinomycetota</taxon>
        <taxon>Actinomycetes</taxon>
        <taxon>Streptosporangiales</taxon>
        <taxon>Nocardiopsidaceae</taxon>
        <taxon>Lipingzhangella</taxon>
    </lineage>
</organism>
<protein>
    <recommendedName>
        <fullName evidence="4">Concanavalin A-like lectin/glucanase superfamily protein</fullName>
    </recommendedName>
</protein>
<name>A0A7W7RP69_9ACTN</name>
<sequence length="461" mass="50259">MDFPSRIGLRVEIAFGANLSADPDTWDWTDVSGDVHSQSIQITRGRQDEASSVEPSSVAVELDNPDGDYTPRRPQSRYFPYVRRSTPLRISVQWQGEWHVRFAGEVAEWAPTWPYGDLSSGDYEGEARVKVTASGILRRLGQGQAALHSALRRRIVDSDPVGYWPLDDGKDTFSARPVVGRAQLFPWIREAEIKWADAEMAPWLESSVNVAKTGISSRIHGAYDTDGVTADIVFARSEGAAVSTMLVADAGSGDPGDPFTQIQVRTDPDDDEIDLSIKVTEDGAESSSTLDTVTARGFWDGRPHHLRLVVEQGGSDLDITVLIDGEEVITVVEPGQFAGLGGIGMGRSTPGLTVDEQTFLVAHLAAWTADPPPVTDMVRAMRGHRGETAGRRIERLCSEEGIALEVHGDLDQTMVVGPQHPETLLDLLQQAAEVDAGILYEARETPSLAYRPGRSTYNQGE</sequence>
<feature type="region of interest" description="Disordered" evidence="1">
    <location>
        <begin position="42"/>
        <end position="73"/>
    </location>
</feature>
<comment type="caution">
    <text evidence="2">The sequence shown here is derived from an EMBL/GenBank/DDBJ whole genome shotgun (WGS) entry which is preliminary data.</text>
</comment>
<gene>
    <name evidence="2" type="ORF">F4561_006552</name>
</gene>
<dbReference type="RefSeq" id="WP_184585414.1">
    <property type="nucleotide sequence ID" value="NZ_JACHJT010000003.1"/>
</dbReference>
<reference evidence="2 3" key="1">
    <citation type="submission" date="2020-08" db="EMBL/GenBank/DDBJ databases">
        <title>Sequencing the genomes of 1000 actinobacteria strains.</title>
        <authorList>
            <person name="Klenk H.-P."/>
        </authorList>
    </citation>
    <scope>NUCLEOTIDE SEQUENCE [LARGE SCALE GENOMIC DNA]</scope>
    <source>
        <strain evidence="2 3">DSM 102030</strain>
    </source>
</reference>
<evidence type="ECO:0000313" key="3">
    <source>
        <dbReference type="Proteomes" id="UP000523007"/>
    </source>
</evidence>
<evidence type="ECO:0000313" key="2">
    <source>
        <dbReference type="EMBL" id="MBB4935643.1"/>
    </source>
</evidence>
<proteinExistence type="predicted"/>
<accession>A0A7W7RP69</accession>
<evidence type="ECO:0000256" key="1">
    <source>
        <dbReference type="SAM" id="MobiDB-lite"/>
    </source>
</evidence>
<evidence type="ECO:0008006" key="4">
    <source>
        <dbReference type="Google" id="ProtNLM"/>
    </source>
</evidence>
<dbReference type="AlphaFoldDB" id="A0A7W7RP69"/>
<dbReference type="EMBL" id="JACHJT010000003">
    <property type="protein sequence ID" value="MBB4935643.1"/>
    <property type="molecule type" value="Genomic_DNA"/>
</dbReference>
<keyword evidence="3" id="KW-1185">Reference proteome</keyword>